<name>A0A2P5EGF3_TREOI</name>
<protein>
    <recommendedName>
        <fullName evidence="1">RNase H type-1 domain-containing protein</fullName>
    </recommendedName>
</protein>
<dbReference type="InterPro" id="IPR036397">
    <property type="entry name" value="RNaseH_sf"/>
</dbReference>
<dbReference type="AlphaFoldDB" id="A0A2P5EGF3"/>
<dbReference type="PANTHER" id="PTHR47723:SF19">
    <property type="entry name" value="POLYNUCLEOTIDYL TRANSFERASE, RIBONUCLEASE H-LIKE SUPERFAMILY PROTEIN"/>
    <property type="match status" value="1"/>
</dbReference>
<dbReference type="EMBL" id="JXTC01000159">
    <property type="protein sequence ID" value="PON84612.1"/>
    <property type="molecule type" value="Genomic_DNA"/>
</dbReference>
<dbReference type="Gene3D" id="3.30.420.10">
    <property type="entry name" value="Ribonuclease H-like superfamily/Ribonuclease H"/>
    <property type="match status" value="1"/>
</dbReference>
<dbReference type="GO" id="GO:0003676">
    <property type="term" value="F:nucleic acid binding"/>
    <property type="evidence" value="ECO:0007669"/>
    <property type="project" value="InterPro"/>
</dbReference>
<dbReference type="PANTHER" id="PTHR47723">
    <property type="entry name" value="OS05G0353850 PROTEIN"/>
    <property type="match status" value="1"/>
</dbReference>
<gene>
    <name evidence="2" type="ORF">TorRG33x02_195510</name>
</gene>
<comment type="caution">
    <text evidence="2">The sequence shown here is derived from an EMBL/GenBank/DDBJ whole genome shotgun (WGS) entry which is preliminary data.</text>
</comment>
<dbReference type="InterPro" id="IPR002156">
    <property type="entry name" value="RNaseH_domain"/>
</dbReference>
<evidence type="ECO:0000313" key="3">
    <source>
        <dbReference type="Proteomes" id="UP000237000"/>
    </source>
</evidence>
<organism evidence="2 3">
    <name type="scientific">Trema orientale</name>
    <name type="common">Charcoal tree</name>
    <name type="synonym">Celtis orientalis</name>
    <dbReference type="NCBI Taxonomy" id="63057"/>
    <lineage>
        <taxon>Eukaryota</taxon>
        <taxon>Viridiplantae</taxon>
        <taxon>Streptophyta</taxon>
        <taxon>Embryophyta</taxon>
        <taxon>Tracheophyta</taxon>
        <taxon>Spermatophyta</taxon>
        <taxon>Magnoliopsida</taxon>
        <taxon>eudicotyledons</taxon>
        <taxon>Gunneridae</taxon>
        <taxon>Pentapetalae</taxon>
        <taxon>rosids</taxon>
        <taxon>fabids</taxon>
        <taxon>Rosales</taxon>
        <taxon>Cannabaceae</taxon>
        <taxon>Trema</taxon>
    </lineage>
</organism>
<dbReference type="InParanoid" id="A0A2P5EGF3"/>
<dbReference type="GO" id="GO:0004523">
    <property type="term" value="F:RNA-DNA hybrid ribonuclease activity"/>
    <property type="evidence" value="ECO:0007669"/>
    <property type="project" value="InterPro"/>
</dbReference>
<proteinExistence type="predicted"/>
<dbReference type="CDD" id="cd06222">
    <property type="entry name" value="RNase_H_like"/>
    <property type="match status" value="1"/>
</dbReference>
<dbReference type="Pfam" id="PF13456">
    <property type="entry name" value="RVT_3"/>
    <property type="match status" value="1"/>
</dbReference>
<sequence length="220" mass="24501">MSSNSALWAKVLRSKYLKVGTFFEASPKSTDFPLWRAILGVKDLLQKGACWLVGNGFTTNIWTDPWVPQKILQIPPSIHFQQDSLGWVVAKNGSFHLVELHNSVQTQYHELSESLISQSSRVSNVTAWIPPPEALARNDRSGEVVAAFSNHTFFVDPLLAEIVAFLAGIRLAIDLNFNYIVFEGDCEVMGKSIKGQLADVSWEAQTLMLDCKSLLQQVHA</sequence>
<evidence type="ECO:0000259" key="1">
    <source>
        <dbReference type="Pfam" id="PF13456"/>
    </source>
</evidence>
<evidence type="ECO:0000313" key="2">
    <source>
        <dbReference type="EMBL" id="PON84612.1"/>
    </source>
</evidence>
<feature type="domain" description="RNase H type-1" evidence="1">
    <location>
        <begin position="139"/>
        <end position="217"/>
    </location>
</feature>
<accession>A0A2P5EGF3</accession>
<dbReference type="InterPro" id="IPR044730">
    <property type="entry name" value="RNase_H-like_dom_plant"/>
</dbReference>
<dbReference type="Proteomes" id="UP000237000">
    <property type="component" value="Unassembled WGS sequence"/>
</dbReference>
<reference evidence="3" key="1">
    <citation type="submission" date="2016-06" db="EMBL/GenBank/DDBJ databases">
        <title>Parallel loss of symbiosis genes in relatives of nitrogen-fixing non-legume Parasponia.</title>
        <authorList>
            <person name="Van Velzen R."/>
            <person name="Holmer R."/>
            <person name="Bu F."/>
            <person name="Rutten L."/>
            <person name="Van Zeijl A."/>
            <person name="Liu W."/>
            <person name="Santuari L."/>
            <person name="Cao Q."/>
            <person name="Sharma T."/>
            <person name="Shen D."/>
            <person name="Roswanjaya Y."/>
            <person name="Wardhani T."/>
            <person name="Kalhor M.S."/>
            <person name="Jansen J."/>
            <person name="Van den Hoogen J."/>
            <person name="Gungor B."/>
            <person name="Hartog M."/>
            <person name="Hontelez J."/>
            <person name="Verver J."/>
            <person name="Yang W.-C."/>
            <person name="Schijlen E."/>
            <person name="Repin R."/>
            <person name="Schilthuizen M."/>
            <person name="Schranz E."/>
            <person name="Heidstra R."/>
            <person name="Miyata K."/>
            <person name="Fedorova E."/>
            <person name="Kohlen W."/>
            <person name="Bisseling T."/>
            <person name="Smit S."/>
            <person name="Geurts R."/>
        </authorList>
    </citation>
    <scope>NUCLEOTIDE SEQUENCE [LARGE SCALE GENOMIC DNA]</scope>
    <source>
        <strain evidence="3">cv. RG33-2</strain>
    </source>
</reference>
<dbReference type="InterPro" id="IPR053151">
    <property type="entry name" value="RNase_H-like"/>
</dbReference>
<keyword evidence="3" id="KW-1185">Reference proteome</keyword>
<dbReference type="OrthoDB" id="1166192at2759"/>